<organism evidence="1 2">
    <name type="scientific">Actimicrobium antarcticum</name>
    <dbReference type="NCBI Taxonomy" id="1051899"/>
    <lineage>
        <taxon>Bacteria</taxon>
        <taxon>Pseudomonadati</taxon>
        <taxon>Pseudomonadota</taxon>
        <taxon>Betaproteobacteria</taxon>
        <taxon>Burkholderiales</taxon>
        <taxon>Oxalobacteraceae</taxon>
        <taxon>Actimicrobium</taxon>
    </lineage>
</organism>
<dbReference type="EMBL" id="BAAAZE010000012">
    <property type="protein sequence ID" value="GAA4028615.1"/>
    <property type="molecule type" value="Genomic_DNA"/>
</dbReference>
<gene>
    <name evidence="1" type="ORF">GCM10022212_28420</name>
</gene>
<proteinExistence type="predicted"/>
<reference evidence="2" key="1">
    <citation type="journal article" date="2019" name="Int. J. Syst. Evol. Microbiol.">
        <title>The Global Catalogue of Microorganisms (GCM) 10K type strain sequencing project: providing services to taxonomists for standard genome sequencing and annotation.</title>
        <authorList>
            <consortium name="The Broad Institute Genomics Platform"/>
            <consortium name="The Broad Institute Genome Sequencing Center for Infectious Disease"/>
            <person name="Wu L."/>
            <person name="Ma J."/>
        </authorList>
    </citation>
    <scope>NUCLEOTIDE SEQUENCE [LARGE SCALE GENOMIC DNA]</scope>
    <source>
        <strain evidence="2">JCM 16673</strain>
    </source>
</reference>
<comment type="caution">
    <text evidence="1">The sequence shown here is derived from an EMBL/GenBank/DDBJ whole genome shotgun (WGS) entry which is preliminary data.</text>
</comment>
<accession>A0ABP7TMV3</accession>
<dbReference type="Proteomes" id="UP001501353">
    <property type="component" value="Unassembled WGS sequence"/>
</dbReference>
<protein>
    <submittedName>
        <fullName evidence="1">Uncharacterized protein</fullName>
    </submittedName>
</protein>
<evidence type="ECO:0000313" key="1">
    <source>
        <dbReference type="EMBL" id="GAA4028615.1"/>
    </source>
</evidence>
<sequence>MTTVIAHQRQYKTLCRVLDSLRNEAPATDISYHPTTNAKDPLIQARSKALLHLFLKARFGITEFEERLKLITDGPYDGGIDAFYIDK</sequence>
<name>A0ABP7TMV3_9BURK</name>
<keyword evidence="2" id="KW-1185">Reference proteome</keyword>
<evidence type="ECO:0000313" key="2">
    <source>
        <dbReference type="Proteomes" id="UP001501353"/>
    </source>
</evidence>